<evidence type="ECO:0000256" key="8">
    <source>
        <dbReference type="ARBA" id="ARBA00047973"/>
    </source>
</evidence>
<evidence type="ECO:0000313" key="12">
    <source>
        <dbReference type="Proteomes" id="UP000445000"/>
    </source>
</evidence>
<dbReference type="AlphaFoldDB" id="A0A829Y8P3"/>
<dbReference type="EC" id="4.1.1.112" evidence="10"/>
<name>A0A829Y8P3_9GAMM</name>
<keyword evidence="9" id="KW-0460">Magnesium</keyword>
<dbReference type="InterPro" id="IPR036704">
    <property type="entry name" value="RraA/RraA-like_sf"/>
</dbReference>
<dbReference type="GO" id="GO:0051252">
    <property type="term" value="P:regulation of RNA metabolic process"/>
    <property type="evidence" value="ECO:0007669"/>
    <property type="project" value="InterPro"/>
</dbReference>
<evidence type="ECO:0000256" key="4">
    <source>
        <dbReference type="ARBA" id="ARBA00011233"/>
    </source>
</evidence>
<comment type="similarity">
    <text evidence="3 10">Belongs to the class II aldolase/RraA-like family.</text>
</comment>
<dbReference type="InterPro" id="IPR010203">
    <property type="entry name" value="RraA"/>
</dbReference>
<dbReference type="EMBL" id="BLJN01000001">
    <property type="protein sequence ID" value="GFE78952.1"/>
    <property type="molecule type" value="Genomic_DNA"/>
</dbReference>
<protein>
    <recommendedName>
        <fullName evidence="10">4-hydroxy-4-methyl-2-oxoglutarate aldolase</fullName>
        <shortName evidence="10">HMG aldolase</shortName>
        <ecNumber evidence="10">4.1.1.112</ecNumber>
        <ecNumber evidence="10">4.1.3.17</ecNumber>
    </recommendedName>
    <alternativeName>
        <fullName evidence="10">Oxaloacetate decarboxylase</fullName>
    </alternativeName>
</protein>
<evidence type="ECO:0000256" key="9">
    <source>
        <dbReference type="PIRSR" id="PIRSR605493-1"/>
    </source>
</evidence>
<comment type="cofactor">
    <cofactor evidence="9">
        <name>Mg(2+)</name>
        <dbReference type="ChEBI" id="CHEBI:18420"/>
    </cofactor>
</comment>
<feature type="binding site" evidence="9">
    <location>
        <begin position="75"/>
        <end position="78"/>
    </location>
    <ligand>
        <name>substrate</name>
    </ligand>
</feature>
<dbReference type="NCBIfam" id="NF006875">
    <property type="entry name" value="PRK09372.1"/>
    <property type="match status" value="1"/>
</dbReference>
<dbReference type="GO" id="GO:0046872">
    <property type="term" value="F:metal ion binding"/>
    <property type="evidence" value="ECO:0007669"/>
    <property type="project" value="UniProtKB-KW"/>
</dbReference>
<dbReference type="PANTHER" id="PTHR33254:SF4">
    <property type="entry name" value="4-HYDROXY-4-METHYL-2-OXOGLUTARATE ALDOLASE 3-RELATED"/>
    <property type="match status" value="1"/>
</dbReference>
<dbReference type="NCBIfam" id="TIGR01935">
    <property type="entry name" value="NOT-MenG"/>
    <property type="match status" value="1"/>
</dbReference>
<feature type="binding site" evidence="9">
    <location>
        <position position="98"/>
    </location>
    <ligand>
        <name>Mg(2+)</name>
        <dbReference type="ChEBI" id="CHEBI:18420"/>
    </ligand>
</feature>
<keyword evidence="6 10" id="KW-0456">Lyase</keyword>
<comment type="caution">
    <text evidence="11">The sequence shown here is derived from an EMBL/GenBank/DDBJ whole genome shotgun (WGS) entry which is preliminary data.</text>
</comment>
<keyword evidence="5 9" id="KW-0479">Metal-binding</keyword>
<dbReference type="CDD" id="cd16841">
    <property type="entry name" value="RraA_family"/>
    <property type="match status" value="1"/>
</dbReference>
<dbReference type="RefSeq" id="WP_161810788.1">
    <property type="nucleotide sequence ID" value="NZ_BLJN01000001.1"/>
</dbReference>
<organism evidence="11 12">
    <name type="scientific">Steroidobacter agaridevorans</name>
    <dbReference type="NCBI Taxonomy" id="2695856"/>
    <lineage>
        <taxon>Bacteria</taxon>
        <taxon>Pseudomonadati</taxon>
        <taxon>Pseudomonadota</taxon>
        <taxon>Gammaproteobacteria</taxon>
        <taxon>Steroidobacterales</taxon>
        <taxon>Steroidobacteraceae</taxon>
        <taxon>Steroidobacter</taxon>
    </lineage>
</organism>
<comment type="catalytic activity">
    <reaction evidence="8 10">
        <text>oxaloacetate + H(+) = pyruvate + CO2</text>
        <dbReference type="Rhea" id="RHEA:15641"/>
        <dbReference type="ChEBI" id="CHEBI:15361"/>
        <dbReference type="ChEBI" id="CHEBI:15378"/>
        <dbReference type="ChEBI" id="CHEBI:16452"/>
        <dbReference type="ChEBI" id="CHEBI:16526"/>
        <dbReference type="EC" id="4.1.1.112"/>
    </reaction>
</comment>
<evidence type="ECO:0000256" key="1">
    <source>
        <dbReference type="ARBA" id="ARBA00001342"/>
    </source>
</evidence>
<reference evidence="12" key="1">
    <citation type="submission" date="2020-01" db="EMBL/GenBank/DDBJ databases">
        <title>'Steroidobacter agaridevorans' sp. nov., agar-degrading bacteria isolated from rhizosphere soils.</title>
        <authorList>
            <person name="Ikenaga M."/>
            <person name="Kataoka M."/>
            <person name="Murouchi A."/>
            <person name="Katsuragi S."/>
            <person name="Sakai M."/>
        </authorList>
    </citation>
    <scope>NUCLEOTIDE SEQUENCE [LARGE SCALE GENOMIC DNA]</scope>
    <source>
        <strain evidence="12">YU21-B</strain>
    </source>
</reference>
<evidence type="ECO:0000256" key="6">
    <source>
        <dbReference type="ARBA" id="ARBA00023239"/>
    </source>
</evidence>
<keyword evidence="12" id="KW-1185">Reference proteome</keyword>
<dbReference type="Pfam" id="PF03737">
    <property type="entry name" value="RraA-like"/>
    <property type="match status" value="1"/>
</dbReference>
<evidence type="ECO:0000256" key="7">
    <source>
        <dbReference type="ARBA" id="ARBA00025046"/>
    </source>
</evidence>
<dbReference type="Proteomes" id="UP000445000">
    <property type="component" value="Unassembled WGS sequence"/>
</dbReference>
<dbReference type="GO" id="GO:0008428">
    <property type="term" value="F:ribonuclease inhibitor activity"/>
    <property type="evidence" value="ECO:0007669"/>
    <property type="project" value="InterPro"/>
</dbReference>
<evidence type="ECO:0000256" key="5">
    <source>
        <dbReference type="ARBA" id="ARBA00022723"/>
    </source>
</evidence>
<dbReference type="NCBIfam" id="NF009134">
    <property type="entry name" value="PRK12487.1"/>
    <property type="match status" value="1"/>
</dbReference>
<comment type="function">
    <text evidence="7 10">Catalyzes the aldol cleavage of 4-hydroxy-4-methyl-2-oxoglutarate (HMG) into 2 molecules of pyruvate. Also contains a secondary oxaloacetate (OAA) decarboxylase activity due to the common pyruvate enolate transition state formed following C-C bond cleavage in the retro-aldol and decarboxylation reactions.</text>
</comment>
<comment type="cofactor">
    <cofactor evidence="2 10">
        <name>a divalent metal cation</name>
        <dbReference type="ChEBI" id="CHEBI:60240"/>
    </cofactor>
</comment>
<dbReference type="GO" id="GO:0008948">
    <property type="term" value="F:oxaloacetate decarboxylase activity"/>
    <property type="evidence" value="ECO:0007669"/>
    <property type="project" value="UniProtKB-EC"/>
</dbReference>
<evidence type="ECO:0000256" key="10">
    <source>
        <dbReference type="RuleBase" id="RU004338"/>
    </source>
</evidence>
<dbReference type="PANTHER" id="PTHR33254">
    <property type="entry name" value="4-HYDROXY-4-METHYL-2-OXOGLUTARATE ALDOLASE 3-RELATED"/>
    <property type="match status" value="1"/>
</dbReference>
<sequence length="160" mass="17232">MDIRTADLCDQFSDELEICEPLFGDFGGQLQFGGPIATIKCFEDNSLVRELTAEAGNGRVLVIDAGGSMRRAVVGDMLAKKAVDNGWAGIVVYGCIRDSAAMADMPIGVKALGTHPLKTDKRGEGQRDLVVRFGGVTFRPGDWLYADEDGVIVARRPLVK</sequence>
<dbReference type="InterPro" id="IPR005493">
    <property type="entry name" value="RraA/RraA-like"/>
</dbReference>
<evidence type="ECO:0000256" key="3">
    <source>
        <dbReference type="ARBA" id="ARBA00008621"/>
    </source>
</evidence>
<accession>A0A829Y8P3</accession>
<dbReference type="Gene3D" id="3.50.30.40">
    <property type="entry name" value="Ribonuclease E inhibitor RraA/RraA-like"/>
    <property type="match status" value="1"/>
</dbReference>
<dbReference type="SUPFAM" id="SSF89562">
    <property type="entry name" value="RraA-like"/>
    <property type="match status" value="1"/>
</dbReference>
<comment type="subunit">
    <text evidence="4 10">Homotrimer.</text>
</comment>
<gene>
    <name evidence="11" type="ORF">GCM10011487_09520</name>
</gene>
<comment type="catalytic activity">
    <reaction evidence="1 10">
        <text>4-hydroxy-4-methyl-2-oxoglutarate = 2 pyruvate</text>
        <dbReference type="Rhea" id="RHEA:22748"/>
        <dbReference type="ChEBI" id="CHEBI:15361"/>
        <dbReference type="ChEBI" id="CHEBI:58276"/>
        <dbReference type="EC" id="4.1.3.17"/>
    </reaction>
</comment>
<evidence type="ECO:0000256" key="2">
    <source>
        <dbReference type="ARBA" id="ARBA00001968"/>
    </source>
</evidence>
<dbReference type="GO" id="GO:0047443">
    <property type="term" value="F:4-hydroxy-4-methyl-2-oxoglutarate aldolase activity"/>
    <property type="evidence" value="ECO:0007669"/>
    <property type="project" value="UniProtKB-EC"/>
</dbReference>
<evidence type="ECO:0000313" key="11">
    <source>
        <dbReference type="EMBL" id="GFE78952.1"/>
    </source>
</evidence>
<proteinExistence type="inferred from homology"/>
<dbReference type="EC" id="4.1.3.17" evidence="10"/>
<feature type="binding site" evidence="9">
    <location>
        <position position="97"/>
    </location>
    <ligand>
        <name>substrate</name>
    </ligand>
</feature>